<organism evidence="1 2">
    <name type="scientific">Secundilactobacillus mixtipabuli</name>
    <dbReference type="NCBI Taxonomy" id="1435342"/>
    <lineage>
        <taxon>Bacteria</taxon>
        <taxon>Bacillati</taxon>
        <taxon>Bacillota</taxon>
        <taxon>Bacilli</taxon>
        <taxon>Lactobacillales</taxon>
        <taxon>Lactobacillaceae</taxon>
        <taxon>Secundilactobacillus</taxon>
    </lineage>
</organism>
<evidence type="ECO:0000313" key="2">
    <source>
        <dbReference type="Proteomes" id="UP000198374"/>
    </source>
</evidence>
<protein>
    <submittedName>
        <fullName evidence="1">Uncharacterized protein</fullName>
    </submittedName>
</protein>
<name>A0A1Z5IBN9_9LACO</name>
<dbReference type="Proteomes" id="UP000198374">
    <property type="component" value="Unassembled WGS sequence"/>
</dbReference>
<gene>
    <name evidence="1" type="ORF">IWT30_01027</name>
</gene>
<evidence type="ECO:0000313" key="1">
    <source>
        <dbReference type="EMBL" id="GAW99067.1"/>
    </source>
</evidence>
<dbReference type="EMBL" id="BCMF01000004">
    <property type="protein sequence ID" value="GAW99067.1"/>
    <property type="molecule type" value="Genomic_DNA"/>
</dbReference>
<keyword evidence="2" id="KW-1185">Reference proteome</keyword>
<accession>A0A1Z5IBN9</accession>
<reference evidence="1 2" key="1">
    <citation type="submission" date="2015-11" db="EMBL/GenBank/DDBJ databases">
        <title>Draft genome sequences of new species of the genus Lactobacillus isolated from orchardgrass silage.</title>
        <authorList>
            <person name="Tohno M."/>
            <person name="Tanizawa Y."/>
            <person name="Arita M."/>
        </authorList>
    </citation>
    <scope>NUCLEOTIDE SEQUENCE [LARGE SCALE GENOMIC DNA]</scope>
    <source>
        <strain evidence="1 2">IWT30</strain>
    </source>
</reference>
<proteinExistence type="predicted"/>
<comment type="caution">
    <text evidence="1">The sequence shown here is derived from an EMBL/GenBank/DDBJ whole genome shotgun (WGS) entry which is preliminary data.</text>
</comment>
<sequence>MSRLSMEPEEIIEQFGLPSVKHIIASLAIPQATLDKEIACAKDYHKQGNNPPSYLSVRSISEVIEDEYDNFVERLYRQGETEIAYDDLLNSFKQQLNRQLAGFVVVKNTGRAYVPDENDQTALKL</sequence>
<dbReference type="AlphaFoldDB" id="A0A1Z5IBN9"/>